<dbReference type="AlphaFoldDB" id="A0AAV7H9I7"/>
<gene>
    <name evidence="2" type="ORF">IEQ34_006999</name>
</gene>
<evidence type="ECO:0000313" key="2">
    <source>
        <dbReference type="EMBL" id="KAH0464213.1"/>
    </source>
</evidence>
<evidence type="ECO:0000256" key="1">
    <source>
        <dbReference type="SAM" id="SignalP"/>
    </source>
</evidence>
<keyword evidence="3" id="KW-1185">Reference proteome</keyword>
<organism evidence="2 3">
    <name type="scientific">Dendrobium chrysotoxum</name>
    <name type="common">Orchid</name>
    <dbReference type="NCBI Taxonomy" id="161865"/>
    <lineage>
        <taxon>Eukaryota</taxon>
        <taxon>Viridiplantae</taxon>
        <taxon>Streptophyta</taxon>
        <taxon>Embryophyta</taxon>
        <taxon>Tracheophyta</taxon>
        <taxon>Spermatophyta</taxon>
        <taxon>Magnoliopsida</taxon>
        <taxon>Liliopsida</taxon>
        <taxon>Asparagales</taxon>
        <taxon>Orchidaceae</taxon>
        <taxon>Epidendroideae</taxon>
        <taxon>Malaxideae</taxon>
        <taxon>Dendrobiinae</taxon>
        <taxon>Dendrobium</taxon>
    </lineage>
</organism>
<dbReference type="Proteomes" id="UP000775213">
    <property type="component" value="Unassembled WGS sequence"/>
</dbReference>
<reference evidence="2 3" key="1">
    <citation type="journal article" date="2021" name="Hortic Res">
        <title>Chromosome-scale assembly of the Dendrobium chrysotoxum genome enhances the understanding of orchid evolution.</title>
        <authorList>
            <person name="Zhang Y."/>
            <person name="Zhang G.Q."/>
            <person name="Zhang D."/>
            <person name="Liu X.D."/>
            <person name="Xu X.Y."/>
            <person name="Sun W.H."/>
            <person name="Yu X."/>
            <person name="Zhu X."/>
            <person name="Wang Z.W."/>
            <person name="Zhao X."/>
            <person name="Zhong W.Y."/>
            <person name="Chen H."/>
            <person name="Yin W.L."/>
            <person name="Huang T."/>
            <person name="Niu S.C."/>
            <person name="Liu Z.J."/>
        </authorList>
    </citation>
    <scope>NUCLEOTIDE SEQUENCE [LARGE SCALE GENOMIC DNA]</scope>
    <source>
        <strain evidence="2">Lindl</strain>
    </source>
</reference>
<name>A0AAV7H9I7_DENCH</name>
<feature type="chain" id="PRO_5044023537" evidence="1">
    <location>
        <begin position="23"/>
        <end position="137"/>
    </location>
</feature>
<sequence>MSRLQIIWSSNLWFELFKGALGLRFGPIWARIESNLVSLGSYFLNVQLDCKFAELRVQMVSDLILEAFNLNLHRDSCLINIYFDGIYIHIYKLRKSPGNTGIHNMNRMRHDASSLHAPEYINHRTHRPLHNPCRSAC</sequence>
<proteinExistence type="predicted"/>
<dbReference type="EMBL" id="JAGFBR010000007">
    <property type="protein sequence ID" value="KAH0464213.1"/>
    <property type="molecule type" value="Genomic_DNA"/>
</dbReference>
<protein>
    <submittedName>
        <fullName evidence="2">Uncharacterized protein</fullName>
    </submittedName>
</protein>
<feature type="signal peptide" evidence="1">
    <location>
        <begin position="1"/>
        <end position="22"/>
    </location>
</feature>
<evidence type="ECO:0000313" key="3">
    <source>
        <dbReference type="Proteomes" id="UP000775213"/>
    </source>
</evidence>
<comment type="caution">
    <text evidence="2">The sequence shown here is derived from an EMBL/GenBank/DDBJ whole genome shotgun (WGS) entry which is preliminary data.</text>
</comment>
<keyword evidence="1" id="KW-0732">Signal</keyword>
<accession>A0AAV7H9I7</accession>